<dbReference type="InterPro" id="IPR003593">
    <property type="entry name" value="AAA+_ATPase"/>
</dbReference>
<dbReference type="InterPro" id="IPR027417">
    <property type="entry name" value="P-loop_NTPase"/>
</dbReference>
<evidence type="ECO:0000259" key="7">
    <source>
        <dbReference type="PROSITE" id="PS51146"/>
    </source>
</evidence>
<dbReference type="InterPro" id="IPR030665">
    <property type="entry name" value="KaiC"/>
</dbReference>
<gene>
    <name evidence="8" type="primary">kaiC_1</name>
    <name evidence="8" type="ORF">PS655_00699</name>
</gene>
<keyword evidence="3 8" id="KW-0808">Transferase</keyword>
<dbReference type="PROSITE" id="PS51146">
    <property type="entry name" value="KAIC"/>
    <property type="match status" value="2"/>
</dbReference>
<accession>A0A5E6Q1J2</accession>
<feature type="domain" description="KaiC" evidence="7">
    <location>
        <begin position="67"/>
        <end position="296"/>
    </location>
</feature>
<dbReference type="InterPro" id="IPR010624">
    <property type="entry name" value="KaiC_dom"/>
</dbReference>
<evidence type="ECO:0000256" key="6">
    <source>
        <dbReference type="ARBA" id="ARBA00022801"/>
    </source>
</evidence>
<dbReference type="SUPFAM" id="SSF52540">
    <property type="entry name" value="P-loop containing nucleoside triphosphate hydrolases"/>
    <property type="match status" value="2"/>
</dbReference>
<dbReference type="Gene3D" id="3.40.50.300">
    <property type="entry name" value="P-loop containing nucleotide triphosphate hydrolases"/>
    <property type="match status" value="2"/>
</dbReference>
<dbReference type="InterPro" id="IPR051347">
    <property type="entry name" value="Circadian_clock_KaiC-rel"/>
</dbReference>
<dbReference type="Pfam" id="PF06745">
    <property type="entry name" value="ATPase"/>
    <property type="match status" value="2"/>
</dbReference>
<evidence type="ECO:0000256" key="4">
    <source>
        <dbReference type="ARBA" id="ARBA00022737"/>
    </source>
</evidence>
<evidence type="ECO:0000256" key="3">
    <source>
        <dbReference type="ARBA" id="ARBA00022679"/>
    </source>
</evidence>
<dbReference type="GO" id="GO:0004674">
    <property type="term" value="F:protein serine/threonine kinase activity"/>
    <property type="evidence" value="ECO:0007669"/>
    <property type="project" value="UniProtKB-EC"/>
</dbReference>
<dbReference type="PANTHER" id="PTHR42926:SF1">
    <property type="entry name" value="CIRCADIAN CLOCK OSCILLATOR PROTEIN KAIC 1"/>
    <property type="match status" value="1"/>
</dbReference>
<dbReference type="SMART" id="SM00382">
    <property type="entry name" value="AAA"/>
    <property type="match status" value="2"/>
</dbReference>
<dbReference type="AlphaFoldDB" id="A0A5E6Q1J2"/>
<dbReference type="EC" id="2.7.11.1" evidence="1"/>
<dbReference type="Proteomes" id="UP000327167">
    <property type="component" value="Unassembled WGS sequence"/>
</dbReference>
<evidence type="ECO:0000313" key="9">
    <source>
        <dbReference type="Proteomes" id="UP000327167"/>
    </source>
</evidence>
<sequence>MTVPWMGTVFERFGRSHGGVEHAKTICSNATFPPPAWPKNGNGVSISPIRLNKPVFSDQGRKVEKLKRLQSGIEGLDALLQGGLVAGASYIVQGRPGSGKTILANQLGFNHARNGGRVLVATLLAESHDRLFQFLSTMSFFDASRVGAEIQFVSAFDTLENEGLDEVVKLLRREISRQKATVMVVDGLLNARSKADSPIDTKKFISELQGHAAFAGCTVLFLTSSRLDDGSPEHTMVDGVIEMGEELFGTRSVRRIHLRKTRGSGALTGVHECEITENGLVVYPRLESLYKRPSAPDSADMTRIPSGIVSLDDILGGGLHSSSVTLVMGPSGIGKTTLGLKFLAQSTTEAPGLHFGFYESPQRLRLKGHSLGIDIEQMEHSGALSIAWQPTTEGLLDALGARLLSLVDEKGIKRLFIDSLSGMTRVSTTPERITDFFSALMNELRSRGVTVFASWEMRDLFGSEVSAPNSDLSSIADNLILMRFFENHAELRRTLSILKIRDSSYNPSRFEVVIRDQDVFLEKALRNEPSVSSESLPGSIS</sequence>
<evidence type="ECO:0000256" key="5">
    <source>
        <dbReference type="ARBA" id="ARBA00022777"/>
    </source>
</evidence>
<dbReference type="PANTHER" id="PTHR42926">
    <property type="match status" value="1"/>
</dbReference>
<dbReference type="PIRSF" id="PIRSF039117">
    <property type="entry name" value="KaiC"/>
    <property type="match status" value="1"/>
</dbReference>
<evidence type="ECO:0000256" key="2">
    <source>
        <dbReference type="ARBA" id="ARBA00022553"/>
    </source>
</evidence>
<evidence type="ECO:0000313" key="8">
    <source>
        <dbReference type="EMBL" id="VVM49443.1"/>
    </source>
</evidence>
<keyword evidence="4" id="KW-0677">Repeat</keyword>
<name>A0A5E6Q1J2_PSEFL</name>
<keyword evidence="6" id="KW-0378">Hydrolase</keyword>
<keyword evidence="5 8" id="KW-0418">Kinase</keyword>
<organism evidence="8 9">
    <name type="scientific">Pseudomonas fluorescens</name>
    <dbReference type="NCBI Taxonomy" id="294"/>
    <lineage>
        <taxon>Bacteria</taxon>
        <taxon>Pseudomonadati</taxon>
        <taxon>Pseudomonadota</taxon>
        <taxon>Gammaproteobacteria</taxon>
        <taxon>Pseudomonadales</taxon>
        <taxon>Pseudomonadaceae</taxon>
        <taxon>Pseudomonas</taxon>
    </lineage>
</organism>
<dbReference type="EMBL" id="CABVHJ010000002">
    <property type="protein sequence ID" value="VVM49443.1"/>
    <property type="molecule type" value="Genomic_DNA"/>
</dbReference>
<reference evidence="8 9" key="1">
    <citation type="submission" date="2019-09" db="EMBL/GenBank/DDBJ databases">
        <authorList>
            <person name="Chandra G."/>
            <person name="Truman W A."/>
        </authorList>
    </citation>
    <scope>NUCLEOTIDE SEQUENCE [LARGE SCALE GENOMIC DNA]</scope>
    <source>
        <strain evidence="8">PS655</strain>
    </source>
</reference>
<feature type="domain" description="KaiC" evidence="7">
    <location>
        <begin position="302"/>
        <end position="535"/>
    </location>
</feature>
<dbReference type="GO" id="GO:0016787">
    <property type="term" value="F:hydrolase activity"/>
    <property type="evidence" value="ECO:0007669"/>
    <property type="project" value="UniProtKB-KW"/>
</dbReference>
<protein>
    <recommendedName>
        <fullName evidence="1">non-specific serine/threonine protein kinase</fullName>
        <ecNumber evidence="1">2.7.11.1</ecNumber>
    </recommendedName>
</protein>
<dbReference type="CDD" id="cd01124">
    <property type="entry name" value="KaiC-like"/>
    <property type="match status" value="1"/>
</dbReference>
<dbReference type="InterPro" id="IPR014774">
    <property type="entry name" value="KaiC-like_dom"/>
</dbReference>
<proteinExistence type="predicted"/>
<keyword evidence="2" id="KW-0597">Phosphoprotein</keyword>
<evidence type="ECO:0000256" key="1">
    <source>
        <dbReference type="ARBA" id="ARBA00012513"/>
    </source>
</evidence>
<dbReference type="GO" id="GO:0005524">
    <property type="term" value="F:ATP binding"/>
    <property type="evidence" value="ECO:0007669"/>
    <property type="project" value="InterPro"/>
</dbReference>